<evidence type="ECO:0000259" key="3">
    <source>
        <dbReference type="Pfam" id="PF01915"/>
    </source>
</evidence>
<evidence type="ECO:0000256" key="1">
    <source>
        <dbReference type="ARBA" id="ARBA00022801"/>
    </source>
</evidence>
<comment type="caution">
    <text evidence="5">The sequence shown here is derived from an EMBL/GenBank/DDBJ whole genome shotgun (WGS) entry which is preliminary data.</text>
</comment>
<protein>
    <submittedName>
        <fullName evidence="5">Exo 1,3/1,4-beta-D-glucan glucohydrolase</fullName>
    </submittedName>
</protein>
<dbReference type="Gene3D" id="3.20.20.300">
    <property type="entry name" value="Glycoside hydrolase, family 3, N-terminal domain"/>
    <property type="match status" value="1"/>
</dbReference>
<dbReference type="Proteomes" id="UP000673447">
    <property type="component" value="Unassembled WGS sequence"/>
</dbReference>
<dbReference type="InterPro" id="IPR036881">
    <property type="entry name" value="Glyco_hydro_3_C_sf"/>
</dbReference>
<dbReference type="EMBL" id="JAGKTC010000003">
    <property type="protein sequence ID" value="MBP3985308.1"/>
    <property type="molecule type" value="Genomic_DNA"/>
</dbReference>
<dbReference type="SUPFAM" id="SSF52279">
    <property type="entry name" value="Beta-D-glucan exohydrolase, C-terminal domain"/>
    <property type="match status" value="1"/>
</dbReference>
<accession>A0A941AZ27</accession>
<evidence type="ECO:0000313" key="6">
    <source>
        <dbReference type="Proteomes" id="UP000673447"/>
    </source>
</evidence>
<gene>
    <name evidence="5" type="ORF">J5837_12920</name>
</gene>
<feature type="domain" description="Glycoside hydrolase family 3 N-terminal" evidence="2">
    <location>
        <begin position="68"/>
        <end position="392"/>
    </location>
</feature>
<dbReference type="PROSITE" id="PS51257">
    <property type="entry name" value="PROKAR_LIPOPROTEIN"/>
    <property type="match status" value="1"/>
</dbReference>
<dbReference type="Gene3D" id="3.40.50.1700">
    <property type="entry name" value="Glycoside hydrolase family 3 C-terminal domain"/>
    <property type="match status" value="1"/>
</dbReference>
<evidence type="ECO:0000259" key="4">
    <source>
        <dbReference type="Pfam" id="PF18559"/>
    </source>
</evidence>
<dbReference type="GO" id="GO:0008422">
    <property type="term" value="F:beta-glucosidase activity"/>
    <property type="evidence" value="ECO:0007669"/>
    <property type="project" value="TreeGrafter"/>
</dbReference>
<dbReference type="Pfam" id="PF01915">
    <property type="entry name" value="Glyco_hydro_3_C"/>
    <property type="match status" value="1"/>
</dbReference>
<dbReference type="PANTHER" id="PTHR30620">
    <property type="entry name" value="PERIPLASMIC BETA-GLUCOSIDASE-RELATED"/>
    <property type="match status" value="1"/>
</dbReference>
<dbReference type="GO" id="GO:0009251">
    <property type="term" value="P:glucan catabolic process"/>
    <property type="evidence" value="ECO:0007669"/>
    <property type="project" value="TreeGrafter"/>
</dbReference>
<feature type="domain" description="ExoP galactose-binding-like" evidence="4">
    <location>
        <begin position="673"/>
        <end position="832"/>
    </location>
</feature>
<dbReference type="AlphaFoldDB" id="A0A941AZ27"/>
<dbReference type="InterPro" id="IPR002772">
    <property type="entry name" value="Glyco_hydro_3_C"/>
</dbReference>
<dbReference type="Pfam" id="PF18559">
    <property type="entry name" value="Exop_C"/>
    <property type="match status" value="1"/>
</dbReference>
<dbReference type="InterPro" id="IPR036962">
    <property type="entry name" value="Glyco_hydro_3_N_sf"/>
</dbReference>
<dbReference type="InterPro" id="IPR001764">
    <property type="entry name" value="Glyco_hydro_3_N"/>
</dbReference>
<dbReference type="SUPFAM" id="SSF51445">
    <property type="entry name" value="(Trans)glycosidases"/>
    <property type="match status" value="1"/>
</dbReference>
<evidence type="ECO:0000259" key="2">
    <source>
        <dbReference type="Pfam" id="PF00933"/>
    </source>
</evidence>
<keyword evidence="1" id="KW-0378">Hydrolase</keyword>
<organism evidence="5 6">
    <name type="scientific">Pseudoxanthomonas helianthi</name>
    <dbReference type="NCBI Taxonomy" id="1453541"/>
    <lineage>
        <taxon>Bacteria</taxon>
        <taxon>Pseudomonadati</taxon>
        <taxon>Pseudomonadota</taxon>
        <taxon>Gammaproteobacteria</taxon>
        <taxon>Lysobacterales</taxon>
        <taxon>Lysobacteraceae</taxon>
        <taxon>Pseudoxanthomonas</taxon>
    </lineage>
</organism>
<evidence type="ECO:0000313" key="5">
    <source>
        <dbReference type="EMBL" id="MBP3985308.1"/>
    </source>
</evidence>
<dbReference type="Gene3D" id="2.60.120.430">
    <property type="entry name" value="Galactose-binding lectin"/>
    <property type="match status" value="1"/>
</dbReference>
<keyword evidence="6" id="KW-1185">Reference proteome</keyword>
<dbReference type="InterPro" id="IPR051915">
    <property type="entry name" value="Cellulose_Degrad_GH3"/>
</dbReference>
<feature type="domain" description="Glycoside hydrolase family 3 C-terminal" evidence="3">
    <location>
        <begin position="429"/>
        <end position="640"/>
    </location>
</feature>
<sequence length="849" mass="89319">MKLSRLVVLGGACLAIGLAGCERQAAETGQKQAESVATLADWPHVDSAVARDEQLEARIKQMLSEMSLAQKIGQMTQAEIKTITPEQVREYYIGSVLNGGGSWPGMNKHAAVKDWLALADRYHDASMNVDAKVKIPIIWGIDAVHGNSNVYGATLFPHNVGLGAAHDAELIGKIGEATAQSTRATGIGWVFAPTLAVAQNTRWGRSYESFSSDPALVKEYASAYVKGLQGDLHGDGSVVATAKHFIGDGATDQGKDQGNAIVDKATMINVHGQGYYGALAAGVQTVMASYNSWDDVAAKVDYGKMHGARALLTEALKDKMGFDGFVVSDWNGIGQVPGCSNASCAKAINAGIDMVMVPDDWKAFIANTTRQVESGEIPMSRIDDAVTRILRVKLRAGLFEHKPSDSQYAGKEAALQHRDLARRAVRESLVLLKNEGGALPLKRGQRVLVVGKGADSLPNQAGGWSLTWQGSDNANADYPNADSIVAGFREALGAENVTLLASAEGADASQFDAVVAVIGETPYAEMMGDIVPSDTVAHSRRFPEDLATLQAAAKTGKPVITVFLSGRPLYANDLLNLSNAFVAAWLPGTEGKGVADVLVAGADGKPAHDFRGRLTFPWPNLACPAPNKLALFKPGYGLGYANPGSVAQLPLDKAQACGDSTTLAIFNLSDMAPFALQLSAGGQERAVGGDLNKTSEWPEANPALRVGTVQVNTQQDAKEVSWLRPARFFARNTVARNNLTAMAAAGATLQFDVVVKKPAKTPVLLGMGCGKDCGGAVDLGPALAGFKPGEKHTIKAPLGCFATKGADLSAVEVPFSIEADAPFSAAFTRIRIVSGTAGEADVLKCAAQQ</sequence>
<dbReference type="Pfam" id="PF00933">
    <property type="entry name" value="Glyco_hydro_3"/>
    <property type="match status" value="1"/>
</dbReference>
<dbReference type="PANTHER" id="PTHR30620:SF77">
    <property type="entry name" value="LYSOSOMAL BETA GLUCOSIDASE-LIKE"/>
    <property type="match status" value="1"/>
</dbReference>
<reference evidence="5" key="1">
    <citation type="journal article" date="2016" name="Int. J. Syst. Evol. Microbiol.">
        <title>Pseudoxanthomonas helianthi sp. nov., isolated from roots of Jerusalem artichoke (Helianthus tuberosus).</title>
        <authorList>
            <person name="Kittiwongwattana C."/>
            <person name="Thawai C."/>
        </authorList>
    </citation>
    <scope>NUCLEOTIDE SEQUENCE</scope>
    <source>
        <strain evidence="5">110414</strain>
    </source>
</reference>
<dbReference type="RefSeq" id="WP_210537180.1">
    <property type="nucleotide sequence ID" value="NZ_JAGKTC010000003.1"/>
</dbReference>
<name>A0A941AZ27_9GAMM</name>
<dbReference type="InterPro" id="IPR041443">
    <property type="entry name" value="Exop_C"/>
</dbReference>
<dbReference type="InterPro" id="IPR017853">
    <property type="entry name" value="GH"/>
</dbReference>
<reference evidence="5" key="2">
    <citation type="submission" date="2021-03" db="EMBL/GenBank/DDBJ databases">
        <authorList>
            <person name="Cao W."/>
        </authorList>
    </citation>
    <scope>NUCLEOTIDE SEQUENCE</scope>
    <source>
        <strain evidence="5">110414</strain>
    </source>
</reference>
<dbReference type="PRINTS" id="PR00133">
    <property type="entry name" value="GLHYDRLASE3"/>
</dbReference>
<proteinExistence type="predicted"/>